<dbReference type="AlphaFoldDB" id="A0A6A5K5J3"/>
<dbReference type="Pfam" id="PF01329">
    <property type="entry name" value="Pterin_4a"/>
    <property type="match status" value="1"/>
</dbReference>
<feature type="region of interest" description="Disordered" evidence="6">
    <location>
        <begin position="1"/>
        <end position="26"/>
    </location>
</feature>
<evidence type="ECO:0000313" key="8">
    <source>
        <dbReference type="Proteomes" id="UP000800040"/>
    </source>
</evidence>
<evidence type="ECO:0000313" key="7">
    <source>
        <dbReference type="EMBL" id="KAF1831356.1"/>
    </source>
</evidence>
<gene>
    <name evidence="7" type="ORF">BDW02DRAFT_557049</name>
</gene>
<feature type="compositionally biased region" description="Polar residues" evidence="6">
    <location>
        <begin position="1"/>
        <end position="20"/>
    </location>
</feature>
<reference evidence="7" key="1">
    <citation type="submission" date="2020-01" db="EMBL/GenBank/DDBJ databases">
        <authorList>
            <consortium name="DOE Joint Genome Institute"/>
            <person name="Haridas S."/>
            <person name="Albert R."/>
            <person name="Binder M."/>
            <person name="Bloem J."/>
            <person name="Labutti K."/>
            <person name="Salamov A."/>
            <person name="Andreopoulos B."/>
            <person name="Baker S.E."/>
            <person name="Barry K."/>
            <person name="Bills G."/>
            <person name="Bluhm B.H."/>
            <person name="Cannon C."/>
            <person name="Castanera R."/>
            <person name="Culley D.E."/>
            <person name="Daum C."/>
            <person name="Ezra D."/>
            <person name="Gonzalez J.B."/>
            <person name="Henrissat B."/>
            <person name="Kuo A."/>
            <person name="Liang C."/>
            <person name="Lipzen A."/>
            <person name="Lutzoni F."/>
            <person name="Magnuson J."/>
            <person name="Mondo S."/>
            <person name="Nolan M."/>
            <person name="Ohm R."/>
            <person name="Pangilinan J."/>
            <person name="Park H.-J."/>
            <person name="Ramirez L."/>
            <person name="Alfaro M."/>
            <person name="Sun H."/>
            <person name="Tritt A."/>
            <person name="Yoshinaga Y."/>
            <person name="Zwiers L.-H."/>
            <person name="Turgeon B.G."/>
            <person name="Goodwin S.B."/>
            <person name="Spatafora J.W."/>
            <person name="Crous P.W."/>
            <person name="Grigoriev I.V."/>
        </authorList>
    </citation>
    <scope>NUCLEOTIDE SEQUENCE</scope>
    <source>
        <strain evidence="7">P77</strain>
    </source>
</reference>
<dbReference type="InterPro" id="IPR036428">
    <property type="entry name" value="PCD_sf"/>
</dbReference>
<evidence type="ECO:0000256" key="3">
    <source>
        <dbReference type="ARBA" id="ARBA00013252"/>
    </source>
</evidence>
<comment type="similarity">
    <text evidence="2">Belongs to the pterin-4-alpha-carbinolamine dehydratase family.</text>
</comment>
<sequence length="186" mass="21102">MTQLHSPARTITASHQTLYNHTRRTKTSPLTLLRQAHTWPSQPPTPHAPTLLRMPPQLLLSTSRATFSTTAQPRTASTSAPDYVIFAADQPSDLNERLQALFPAWRLMDSRKGITRQFTFSSFGKAWKFMSLVAEECKAKKHHPSWSNLYNQVTVEWTTHRPKGLSVKDVEMAEFCDRVADEVGLK</sequence>
<dbReference type="EC" id="4.2.1.96" evidence="3"/>
<dbReference type="SUPFAM" id="SSF55248">
    <property type="entry name" value="PCD-like"/>
    <property type="match status" value="1"/>
</dbReference>
<dbReference type="Gene3D" id="3.30.1360.20">
    <property type="entry name" value="Transcriptional coactivator/pterin dehydratase"/>
    <property type="match status" value="1"/>
</dbReference>
<evidence type="ECO:0000256" key="2">
    <source>
        <dbReference type="ARBA" id="ARBA00006472"/>
    </source>
</evidence>
<dbReference type="EMBL" id="ML975366">
    <property type="protein sequence ID" value="KAF1831356.1"/>
    <property type="molecule type" value="Genomic_DNA"/>
</dbReference>
<evidence type="ECO:0000256" key="5">
    <source>
        <dbReference type="ARBA" id="ARBA00030497"/>
    </source>
</evidence>
<keyword evidence="8" id="KW-1185">Reference proteome</keyword>
<keyword evidence="4" id="KW-0456">Lyase</keyword>
<evidence type="ECO:0000256" key="6">
    <source>
        <dbReference type="SAM" id="MobiDB-lite"/>
    </source>
</evidence>
<protein>
    <recommendedName>
        <fullName evidence="3">4a-hydroxytetrahydrobiopterin dehydratase</fullName>
        <ecNumber evidence="3">4.2.1.96</ecNumber>
    </recommendedName>
    <alternativeName>
        <fullName evidence="5">4-alpha-hydroxy-tetrahydropterin dehydratase</fullName>
    </alternativeName>
</protein>
<comment type="catalytic activity">
    <reaction evidence="1">
        <text>(4aS,6R)-4a-hydroxy-L-erythro-5,6,7,8-tetrahydrobiopterin = (6R)-L-erythro-6,7-dihydrobiopterin + H2O</text>
        <dbReference type="Rhea" id="RHEA:11920"/>
        <dbReference type="ChEBI" id="CHEBI:15377"/>
        <dbReference type="ChEBI" id="CHEBI:15642"/>
        <dbReference type="ChEBI" id="CHEBI:43120"/>
        <dbReference type="EC" id="4.2.1.96"/>
    </reaction>
</comment>
<dbReference type="GO" id="GO:0006729">
    <property type="term" value="P:tetrahydrobiopterin biosynthetic process"/>
    <property type="evidence" value="ECO:0007669"/>
    <property type="project" value="InterPro"/>
</dbReference>
<dbReference type="PANTHER" id="PTHR12599">
    <property type="entry name" value="PTERIN-4-ALPHA-CARBINOLAMINE DEHYDRATASE"/>
    <property type="match status" value="1"/>
</dbReference>
<dbReference type="InterPro" id="IPR001533">
    <property type="entry name" value="Pterin_deHydtase"/>
</dbReference>
<evidence type="ECO:0000256" key="4">
    <source>
        <dbReference type="ARBA" id="ARBA00023239"/>
    </source>
</evidence>
<accession>A0A6A5K5J3</accession>
<dbReference type="OrthoDB" id="277398at2759"/>
<dbReference type="Proteomes" id="UP000800040">
    <property type="component" value="Unassembled WGS sequence"/>
</dbReference>
<evidence type="ECO:0000256" key="1">
    <source>
        <dbReference type="ARBA" id="ARBA00001554"/>
    </source>
</evidence>
<proteinExistence type="inferred from homology"/>
<name>A0A6A5K5J3_9PLEO</name>
<dbReference type="CDD" id="cd00488">
    <property type="entry name" value="PCD_DCoH"/>
    <property type="match status" value="1"/>
</dbReference>
<dbReference type="PANTHER" id="PTHR12599:SF0">
    <property type="entry name" value="PTERIN-4-ALPHA-CARBINOLAMINE DEHYDRATASE"/>
    <property type="match status" value="1"/>
</dbReference>
<dbReference type="GO" id="GO:0008124">
    <property type="term" value="F:4-alpha-hydroxytetrahydrobiopterin dehydratase activity"/>
    <property type="evidence" value="ECO:0007669"/>
    <property type="project" value="UniProtKB-EC"/>
</dbReference>
<organism evidence="7 8">
    <name type="scientific">Decorospora gaudefroyi</name>
    <dbReference type="NCBI Taxonomy" id="184978"/>
    <lineage>
        <taxon>Eukaryota</taxon>
        <taxon>Fungi</taxon>
        <taxon>Dikarya</taxon>
        <taxon>Ascomycota</taxon>
        <taxon>Pezizomycotina</taxon>
        <taxon>Dothideomycetes</taxon>
        <taxon>Pleosporomycetidae</taxon>
        <taxon>Pleosporales</taxon>
        <taxon>Pleosporineae</taxon>
        <taxon>Pleosporaceae</taxon>
        <taxon>Decorospora</taxon>
    </lineage>
</organism>